<evidence type="ECO:0000313" key="2">
    <source>
        <dbReference type="EMBL" id="ACN36070.1"/>
    </source>
</evidence>
<feature type="chain" id="PRO_5009949751" evidence="1">
    <location>
        <begin position="25"/>
        <end position="132"/>
    </location>
</feature>
<name>C0PLK4_MAIZE</name>
<dbReference type="GeneID" id="100384107"/>
<dbReference type="HOGENOM" id="CLU_134658_0_0_1"/>
<feature type="signal peptide" evidence="1">
    <location>
        <begin position="1"/>
        <end position="24"/>
    </location>
</feature>
<reference evidence="2" key="1">
    <citation type="journal article" date="2009" name="PLoS Genet.">
        <title>Sequencing, mapping, and analysis of 27,455 maize full-length cDNAs.</title>
        <authorList>
            <person name="Soderlund C."/>
            <person name="Descour A."/>
            <person name="Kudrna D."/>
            <person name="Bomhoff M."/>
            <person name="Boyd L."/>
            <person name="Currie J."/>
            <person name="Angelova A."/>
            <person name="Collura K."/>
            <person name="Wissotski M."/>
            <person name="Ashley E."/>
            <person name="Morrow D."/>
            <person name="Fernandes J."/>
            <person name="Walbot V."/>
            <person name="Yu Y."/>
        </authorList>
    </citation>
    <scope>NUCLEOTIDE SEQUENCE</scope>
    <source>
        <strain evidence="2">B73</strain>
    </source>
</reference>
<keyword evidence="1" id="KW-0732">Signal</keyword>
<sequence>MALRFLCDVLLPLIFLLAGSNIQSRPGFARSYARPVDLPAPALRPTPASSAPLSLCSASFLCPLSPSIAWPRPASLLRARACSYAARNFLCVQVPQLASMPRRPGPYLTVSLCARVAVWFRAPGSSFPCARS</sequence>
<dbReference type="RefSeq" id="NP_001170167.1">
    <property type="nucleotide sequence ID" value="NM_001176696.1"/>
</dbReference>
<protein>
    <submittedName>
        <fullName evidence="2">Uncharacterized protein</fullName>
    </submittedName>
</protein>
<evidence type="ECO:0000256" key="1">
    <source>
        <dbReference type="SAM" id="SignalP"/>
    </source>
</evidence>
<dbReference type="EMBL" id="BT069173">
    <property type="protein sequence ID" value="ACN36070.1"/>
    <property type="molecule type" value="mRNA"/>
</dbReference>
<accession>C0PLK4</accession>
<proteinExistence type="evidence at transcript level"/>
<organism evidence="2">
    <name type="scientific">Zea mays</name>
    <name type="common">Maize</name>
    <dbReference type="NCBI Taxonomy" id="4577"/>
    <lineage>
        <taxon>Eukaryota</taxon>
        <taxon>Viridiplantae</taxon>
        <taxon>Streptophyta</taxon>
        <taxon>Embryophyta</taxon>
        <taxon>Tracheophyta</taxon>
        <taxon>Spermatophyta</taxon>
        <taxon>Magnoliopsida</taxon>
        <taxon>Liliopsida</taxon>
        <taxon>Poales</taxon>
        <taxon>Poaceae</taxon>
        <taxon>PACMAD clade</taxon>
        <taxon>Panicoideae</taxon>
        <taxon>Andropogonodae</taxon>
        <taxon>Andropogoneae</taxon>
        <taxon>Tripsacinae</taxon>
        <taxon>Zea</taxon>
    </lineage>
</organism>
<dbReference type="AlphaFoldDB" id="C0PLK4"/>
<dbReference type="KEGG" id="zma:100384107"/>